<dbReference type="Proteomes" id="UP000319731">
    <property type="component" value="Unassembled WGS sequence"/>
</dbReference>
<reference evidence="4 5" key="1">
    <citation type="journal article" date="2019" name="Sci. Rep.">
        <title>Comparative genomics of chytrid fungi reveal insights into the obligate biotrophic and pathogenic lifestyle of Synchytrium endobioticum.</title>
        <authorList>
            <person name="van de Vossenberg B.T.L.H."/>
            <person name="Warris S."/>
            <person name="Nguyen H.D.T."/>
            <person name="van Gent-Pelzer M.P.E."/>
            <person name="Joly D.L."/>
            <person name="van de Geest H.C."/>
            <person name="Bonants P.J.M."/>
            <person name="Smith D.S."/>
            <person name="Levesque C.A."/>
            <person name="van der Lee T.A.J."/>
        </authorList>
    </citation>
    <scope>NUCLEOTIDE SEQUENCE [LARGE SCALE GENOMIC DNA]</scope>
    <source>
        <strain evidence="4 5">JEL517</strain>
    </source>
</reference>
<dbReference type="SUPFAM" id="SSF81343">
    <property type="entry name" value="Fumarate reductase respiratory complex transmembrane subunits"/>
    <property type="match status" value="1"/>
</dbReference>
<feature type="transmembrane region" description="Helical" evidence="2">
    <location>
        <begin position="335"/>
        <end position="357"/>
    </location>
</feature>
<dbReference type="Pfam" id="PF03399">
    <property type="entry name" value="SAC3_GANP"/>
    <property type="match status" value="1"/>
</dbReference>
<proteinExistence type="predicted"/>
<evidence type="ECO:0000256" key="2">
    <source>
        <dbReference type="SAM" id="Phobius"/>
    </source>
</evidence>
<gene>
    <name evidence="4" type="ORF">SmJEL517_g02245</name>
</gene>
<dbReference type="EMBL" id="QEAO01000009">
    <property type="protein sequence ID" value="TPX35333.1"/>
    <property type="molecule type" value="Genomic_DNA"/>
</dbReference>
<dbReference type="GO" id="GO:0016020">
    <property type="term" value="C:membrane"/>
    <property type="evidence" value="ECO:0007669"/>
    <property type="project" value="InterPro"/>
</dbReference>
<dbReference type="InterPro" id="IPR005062">
    <property type="entry name" value="SAC3/GANP/THP3_conserved"/>
</dbReference>
<feature type="compositionally biased region" description="Polar residues" evidence="1">
    <location>
        <begin position="25"/>
        <end position="34"/>
    </location>
</feature>
<dbReference type="RefSeq" id="XP_031025860.1">
    <property type="nucleotide sequence ID" value="XM_031168173.1"/>
</dbReference>
<dbReference type="PANTHER" id="PTHR39398:SF1">
    <property type="entry name" value="CSN8_PSMD8_EIF3K DOMAIN-CONTAINING PROTEIN"/>
    <property type="match status" value="1"/>
</dbReference>
<feature type="region of interest" description="Disordered" evidence="1">
    <location>
        <begin position="1"/>
        <end position="39"/>
    </location>
</feature>
<dbReference type="PANTHER" id="PTHR39398">
    <property type="entry name" value="YALI0F14311P"/>
    <property type="match status" value="1"/>
</dbReference>
<keyword evidence="5" id="KW-1185">Reference proteome</keyword>
<sequence length="527" mass="58512">MSSSKTWRERPGSSSGNAVYKPNVRSVQNTTQSPVIDDWNKTHSKSGTVSLISRGNPTNLKNRSEQIKLFDSLIARPEEFDKEALLFSYRGLREGIVASGTFDDFAVKIYESSVDAAIKYIAVAEARPELIRSLNFLTSTCYAEASANKYEPPNRARFTSYFILHVIATEVVSSNTAWDSEFWKLSQLIHSLPNDVVSAKEMQLAMTIWKSIRFDVDYLSLSRAVAHASASHMVFIQEMMGPLRKRIVQILKKGYYKLDKDIVSSYLMFGDDDDLLLSQVLHESGIVIDEKNATTGLAFASFAILHMGGHALAHFNIDLANHALQTSQKYYRIPAIEIGAVFGSLAVHAVSSIARWWIRKPAVKSNNTPYAVKERNWHQTLGWILLPMVALHANSSRLEPISILGKEAADKISDYSIVGIAGVALPPFTVYFSIMMAAGLIHTAYGTGYALQTLGIKMPTAPKISREAWFYGLSALGVSSSLAVCGWYYTMTFTPAQIHMAAKLHEHQGFFQDAIAKTFGAQYSLKH</sequence>
<evidence type="ECO:0000313" key="4">
    <source>
        <dbReference type="EMBL" id="TPX35333.1"/>
    </source>
</evidence>
<keyword evidence="2" id="KW-0812">Transmembrane</keyword>
<keyword evidence="2" id="KW-1133">Transmembrane helix</keyword>
<accession>A0A507CCR7</accession>
<feature type="transmembrane region" description="Helical" evidence="2">
    <location>
        <begin position="468"/>
        <end position="490"/>
    </location>
</feature>
<comment type="caution">
    <text evidence="4">The sequence shown here is derived from an EMBL/GenBank/DDBJ whole genome shotgun (WGS) entry which is preliminary data.</text>
</comment>
<protein>
    <recommendedName>
        <fullName evidence="3">SAC3/GANP/THP3 conserved domain-containing protein</fullName>
    </recommendedName>
</protein>
<dbReference type="GeneID" id="42003470"/>
<feature type="domain" description="SAC3/GANP/THP3 conserved" evidence="3">
    <location>
        <begin position="139"/>
        <end position="275"/>
    </location>
</feature>
<name>A0A507CCR7_9FUNG</name>
<evidence type="ECO:0000259" key="3">
    <source>
        <dbReference type="Pfam" id="PF03399"/>
    </source>
</evidence>
<keyword evidence="2" id="KW-0472">Membrane</keyword>
<feature type="compositionally biased region" description="Basic and acidic residues" evidence="1">
    <location>
        <begin position="1"/>
        <end position="11"/>
    </location>
</feature>
<organism evidence="4 5">
    <name type="scientific">Synchytrium microbalum</name>
    <dbReference type="NCBI Taxonomy" id="1806994"/>
    <lineage>
        <taxon>Eukaryota</taxon>
        <taxon>Fungi</taxon>
        <taxon>Fungi incertae sedis</taxon>
        <taxon>Chytridiomycota</taxon>
        <taxon>Chytridiomycota incertae sedis</taxon>
        <taxon>Chytridiomycetes</taxon>
        <taxon>Synchytriales</taxon>
        <taxon>Synchytriaceae</taxon>
        <taxon>Synchytrium</taxon>
    </lineage>
</organism>
<dbReference type="OrthoDB" id="10259513at2759"/>
<evidence type="ECO:0000256" key="1">
    <source>
        <dbReference type="SAM" id="MobiDB-lite"/>
    </source>
</evidence>
<dbReference type="Gene3D" id="1.25.40.990">
    <property type="match status" value="1"/>
</dbReference>
<evidence type="ECO:0000313" key="5">
    <source>
        <dbReference type="Proteomes" id="UP000319731"/>
    </source>
</evidence>
<feature type="transmembrane region" description="Helical" evidence="2">
    <location>
        <begin position="415"/>
        <end position="441"/>
    </location>
</feature>
<dbReference type="AlphaFoldDB" id="A0A507CCR7"/>
<dbReference type="InterPro" id="IPR034804">
    <property type="entry name" value="SQR/QFR_C/D"/>
</dbReference>